<reference evidence="3 4" key="1">
    <citation type="journal article" date="2010" name="BMC Genomics">
        <title>Metabolic flexibility revealed in the genome of the cyst-forming alpha-1 proteobacterium Rhodospirillum centenum.</title>
        <authorList>
            <person name="Lu Y.K."/>
            <person name="Marden J."/>
            <person name="Han M."/>
            <person name="Swingley W.D."/>
            <person name="Mastrian S.D."/>
            <person name="Chowdhury S.R."/>
            <person name="Hao J."/>
            <person name="Helmy T."/>
            <person name="Kim S."/>
            <person name="Kurdoglu A.A."/>
            <person name="Matthies H.J."/>
            <person name="Rollo D."/>
            <person name="Stothard P."/>
            <person name="Blankenship R.E."/>
            <person name="Bauer C.E."/>
            <person name="Touchman J.W."/>
        </authorList>
    </citation>
    <scope>NUCLEOTIDE SEQUENCE [LARGE SCALE GENOMIC DNA]</scope>
    <source>
        <strain evidence="4">ATCC 51521 / SW</strain>
    </source>
</reference>
<dbReference type="HAMAP" id="MF_00715">
    <property type="entry name" value="SlyX"/>
    <property type="match status" value="1"/>
</dbReference>
<evidence type="ECO:0000256" key="2">
    <source>
        <dbReference type="SAM" id="Coils"/>
    </source>
</evidence>
<evidence type="ECO:0000313" key="4">
    <source>
        <dbReference type="Proteomes" id="UP000001591"/>
    </source>
</evidence>
<dbReference type="Pfam" id="PF04102">
    <property type="entry name" value="SlyX"/>
    <property type="match status" value="1"/>
</dbReference>
<dbReference type="Proteomes" id="UP000001591">
    <property type="component" value="Chromosome"/>
</dbReference>
<gene>
    <name evidence="1" type="primary">slyX</name>
    <name evidence="3" type="ordered locus">RC1_3362</name>
</gene>
<comment type="similarity">
    <text evidence="1">Belongs to the SlyX family.</text>
</comment>
<keyword evidence="4" id="KW-1185">Reference proteome</keyword>
<keyword evidence="2" id="KW-0175">Coiled coil</keyword>
<sequence>MDTRTGDTRTGDAEALAARVTELEIRLTHQERTLEELSDVVAAQARTIDTLTRRLRLVTERLRDAESWRPSPQDEKPPPHY</sequence>
<organism evidence="3 4">
    <name type="scientific">Rhodospirillum centenum (strain ATCC 51521 / SW)</name>
    <dbReference type="NCBI Taxonomy" id="414684"/>
    <lineage>
        <taxon>Bacteria</taxon>
        <taxon>Pseudomonadati</taxon>
        <taxon>Pseudomonadota</taxon>
        <taxon>Alphaproteobacteria</taxon>
        <taxon>Rhodospirillales</taxon>
        <taxon>Rhodospirillaceae</taxon>
        <taxon>Rhodospirillum</taxon>
    </lineage>
</organism>
<proteinExistence type="inferred from homology"/>
<evidence type="ECO:0000256" key="1">
    <source>
        <dbReference type="HAMAP-Rule" id="MF_00715"/>
    </source>
</evidence>
<dbReference type="EMBL" id="CP000613">
    <property type="protein sequence ID" value="ACJ00722.1"/>
    <property type="molecule type" value="Genomic_DNA"/>
</dbReference>
<evidence type="ECO:0000313" key="3">
    <source>
        <dbReference type="EMBL" id="ACJ00722.1"/>
    </source>
</evidence>
<feature type="coiled-coil region" evidence="2">
    <location>
        <begin position="13"/>
        <end position="54"/>
    </location>
</feature>
<dbReference type="AlphaFoldDB" id="B6IWP8"/>
<dbReference type="eggNOG" id="COG2900">
    <property type="taxonomic scope" value="Bacteria"/>
</dbReference>
<dbReference type="PANTHER" id="PTHR36508:SF1">
    <property type="entry name" value="PROTEIN SLYX"/>
    <property type="match status" value="1"/>
</dbReference>
<accession>B6IWP8</accession>
<dbReference type="Gene3D" id="1.20.5.300">
    <property type="match status" value="1"/>
</dbReference>
<protein>
    <recommendedName>
        <fullName evidence="1">Protein SlyX homolog</fullName>
    </recommendedName>
</protein>
<dbReference type="STRING" id="414684.RC1_3362"/>
<dbReference type="InterPro" id="IPR007236">
    <property type="entry name" value="SlyX"/>
</dbReference>
<dbReference type="KEGG" id="rce:RC1_3362"/>
<dbReference type="RefSeq" id="WP_012568500.1">
    <property type="nucleotide sequence ID" value="NC_011420.2"/>
</dbReference>
<dbReference type="PANTHER" id="PTHR36508">
    <property type="entry name" value="PROTEIN SLYX"/>
    <property type="match status" value="1"/>
</dbReference>
<name>B6IWP8_RHOCS</name>
<dbReference type="HOGENOM" id="CLU_180796_5_2_5"/>